<dbReference type="GO" id="GO:0006310">
    <property type="term" value="P:DNA recombination"/>
    <property type="evidence" value="ECO:0007669"/>
    <property type="project" value="UniProtKB-KW"/>
</dbReference>
<dbReference type="GO" id="GO:0005524">
    <property type="term" value="F:ATP binding"/>
    <property type="evidence" value="ECO:0007669"/>
    <property type="project" value="UniProtKB-KW"/>
</dbReference>
<evidence type="ECO:0000259" key="3">
    <source>
        <dbReference type="Pfam" id="PF05970"/>
    </source>
</evidence>
<accession>A0A8J9ZMQ4</accession>
<dbReference type="Gene3D" id="3.40.50.300">
    <property type="entry name" value="P-loop containing nucleotide triphosphate hydrolases"/>
    <property type="match status" value="1"/>
</dbReference>
<dbReference type="GO" id="GO:0043139">
    <property type="term" value="F:5'-3' DNA helicase activity"/>
    <property type="evidence" value="ECO:0007669"/>
    <property type="project" value="UniProtKB-EC"/>
</dbReference>
<evidence type="ECO:0000259" key="4">
    <source>
        <dbReference type="Pfam" id="PF14214"/>
    </source>
</evidence>
<dbReference type="InterPro" id="IPR010285">
    <property type="entry name" value="DNA_helicase_pif1-like_DEAD"/>
</dbReference>
<evidence type="ECO:0000256" key="2">
    <source>
        <dbReference type="SAM" id="Phobius"/>
    </source>
</evidence>
<comment type="similarity">
    <text evidence="1">Belongs to the helicase family.</text>
</comment>
<sequence length="1258" mass="142787">MVRQLGIPTWFLTLSAADMQWPEVIRSIAHQYGTYLTDDDVKKMSWEEKCKWLRSNPVTAARQFDHRLNLFFKEYIGGKGHPIGELQDYMIRIEFQARGSPHAHTILWMKNAPKLGVDEDAEVINFINEHQSCAIPDNSDEDMRDLVLSRQKHVHSKTCRRAGSCRFKFPHPPSMETIIARQPSDMNPAAVATELKTKEDVLRKVRTIMEDKTTPQDISLEHLLRRAKVHPQEYQQALKLTKSREQIILRRNPSETDINQYNPKILKLWRANMDIQFILDPYSCIMYITSYMLKSERAMSDLLQKVLEESRGEDLKSKLRKVGSAFLNNREVSAQEAVYRLLSLPLQRKSRQVVYVNTATKDKRVSMLKPRHVLESMNDDDDDIFCTSALDRYASRPRVLEEMSLAEFRATYNTGASDPPDGGTDHIPDVLDGRDDNGMNDKDRIQRYPRVIKLQNNLGNMKRRRQHCIIRFHKETKNDEDRYRNLLMLYLPWRDEEVDLKDGFASYKDHFEHVIDTVRANEAMFSINADAIDAAYNDLLRNGPPEDIWHSIAPNVEFEQAEQQAEGLTVGGEMSEEDQQENIDLTPQSTSNHRSELHARFTAELNKVRMSSEEYRTMMRSLNSKQMEVLRFHRKWCKDTIIALKNDKPAPQYTIFLSGPGGVGKSHIIKLVHHETLRLLTPLSGRYFDPNDLPVLLTAFTGTAAFGINGMTLHSALSLGCGGKEYQPLSSDKLNTLRSRLGKLKLLIVDEVSMVGADILYHVHRRLQDICGNSDPDTRFGGVSILAVGDLFQLQPVGQRHVFSEPSSDYAKLHAKIKGSLWEENFRMIELTESMRQKEDQDFANLLMRARRAACTESDMNILKSRVISKTNPCYPTEALHVFRNNKEADEHNLKHLTKLSSKVFEIKAIDTKKDLRTGLTNVAISTKPSGNCGLREVLSVAVGARVMVTVNVDVSDGIVNGAFATVVAIDSTGLDVQTILVKFDSDWVGKQAIANSQYKQAYPGVVPIKKQSIQFSPISGRRSVQVQRTQFPLSLAWACTIHKVQGKTLEKIVVSTEGRETFLYSNQQIEPFPPQTQAFRTDRAGRGGGVMTAATQDVSPTQLHDIATHPTDFSTENIILSEYKYSAKIIIAFEPSVTTENPWLESEKIEPAVTTEDGTQASPRHDISLSVGVSCSLDWKVQYPGEKVYIAAVIIFVYVLNVTTMCFCYFNIIYKSANLKFAALASEKTKKAAKKDIWRTSMIRSSLMHITCHLLPP</sequence>
<dbReference type="AlphaFoldDB" id="A0A8J9ZMQ4"/>
<dbReference type="InterPro" id="IPR027417">
    <property type="entry name" value="P-loop_NTPase"/>
</dbReference>
<evidence type="ECO:0000256" key="1">
    <source>
        <dbReference type="RuleBase" id="RU363044"/>
    </source>
</evidence>
<dbReference type="GO" id="GO:0000723">
    <property type="term" value="P:telomere maintenance"/>
    <property type="evidence" value="ECO:0007669"/>
    <property type="project" value="InterPro"/>
</dbReference>
<name>A0A8J9ZMQ4_BRALA</name>
<keyword evidence="2" id="KW-1133">Transmembrane helix</keyword>
<dbReference type="GO" id="GO:0016787">
    <property type="term" value="F:hydrolase activity"/>
    <property type="evidence" value="ECO:0007669"/>
    <property type="project" value="UniProtKB-KW"/>
</dbReference>
<dbReference type="InterPro" id="IPR025476">
    <property type="entry name" value="Helitron_helicase-like"/>
</dbReference>
<proteinExistence type="inferred from homology"/>
<evidence type="ECO:0000313" key="5">
    <source>
        <dbReference type="EMBL" id="CAH1258296.1"/>
    </source>
</evidence>
<keyword evidence="1" id="KW-0067">ATP-binding</keyword>
<dbReference type="PANTHER" id="PTHR47642">
    <property type="entry name" value="ATP-DEPENDENT DNA HELICASE"/>
    <property type="match status" value="1"/>
</dbReference>
<dbReference type="GO" id="GO:0006281">
    <property type="term" value="P:DNA repair"/>
    <property type="evidence" value="ECO:0007669"/>
    <property type="project" value="UniProtKB-KW"/>
</dbReference>
<keyword evidence="1" id="KW-0347">Helicase</keyword>
<dbReference type="Pfam" id="PF14214">
    <property type="entry name" value="Helitron_like_N"/>
    <property type="match status" value="1"/>
</dbReference>
<keyword evidence="1" id="KW-0233">DNA recombination</keyword>
<dbReference type="EMBL" id="OV696688">
    <property type="protein sequence ID" value="CAH1258296.1"/>
    <property type="molecule type" value="Genomic_DNA"/>
</dbReference>
<dbReference type="Proteomes" id="UP000838412">
    <property type="component" value="Chromosome 3"/>
</dbReference>
<feature type="transmembrane region" description="Helical" evidence="2">
    <location>
        <begin position="1189"/>
        <end position="1211"/>
    </location>
</feature>
<comment type="cofactor">
    <cofactor evidence="1">
        <name>Mg(2+)</name>
        <dbReference type="ChEBI" id="CHEBI:18420"/>
    </cofactor>
</comment>
<keyword evidence="1" id="KW-0227">DNA damage</keyword>
<keyword evidence="1" id="KW-0234">DNA repair</keyword>
<keyword evidence="2" id="KW-0812">Transmembrane</keyword>
<evidence type="ECO:0000313" key="6">
    <source>
        <dbReference type="Proteomes" id="UP000838412"/>
    </source>
</evidence>
<feature type="domain" description="DNA helicase Pif1-like DEAD-box helicase" evidence="3">
    <location>
        <begin position="654"/>
        <end position="852"/>
    </location>
</feature>
<dbReference type="SUPFAM" id="SSF52540">
    <property type="entry name" value="P-loop containing nucleoside triphosphate hydrolases"/>
    <property type="match status" value="2"/>
</dbReference>
<gene>
    <name evidence="5" type="primary">PIF1</name>
    <name evidence="5" type="ORF">BLAG_LOCUS15919</name>
</gene>
<keyword evidence="1" id="KW-0547">Nucleotide-binding</keyword>
<dbReference type="Pfam" id="PF05970">
    <property type="entry name" value="PIF1"/>
    <property type="match status" value="1"/>
</dbReference>
<dbReference type="EC" id="5.6.2.3" evidence="1"/>
<feature type="domain" description="Helitron helicase-like" evidence="4">
    <location>
        <begin position="1"/>
        <end position="107"/>
    </location>
</feature>
<organism evidence="5 6">
    <name type="scientific">Branchiostoma lanceolatum</name>
    <name type="common">Common lancelet</name>
    <name type="synonym">Amphioxus lanceolatum</name>
    <dbReference type="NCBI Taxonomy" id="7740"/>
    <lineage>
        <taxon>Eukaryota</taxon>
        <taxon>Metazoa</taxon>
        <taxon>Chordata</taxon>
        <taxon>Cephalochordata</taxon>
        <taxon>Leptocardii</taxon>
        <taxon>Amphioxiformes</taxon>
        <taxon>Branchiostomatidae</taxon>
        <taxon>Branchiostoma</taxon>
    </lineage>
</organism>
<protein>
    <recommendedName>
        <fullName evidence="1">ATP-dependent DNA helicase</fullName>
        <ecNumber evidence="1">5.6.2.3</ecNumber>
    </recommendedName>
</protein>
<keyword evidence="6" id="KW-1185">Reference proteome</keyword>
<keyword evidence="1" id="KW-0378">Hydrolase</keyword>
<keyword evidence="2" id="KW-0472">Membrane</keyword>
<comment type="catalytic activity">
    <reaction evidence="1">
        <text>ATP + H2O = ADP + phosphate + H(+)</text>
        <dbReference type="Rhea" id="RHEA:13065"/>
        <dbReference type="ChEBI" id="CHEBI:15377"/>
        <dbReference type="ChEBI" id="CHEBI:15378"/>
        <dbReference type="ChEBI" id="CHEBI:30616"/>
        <dbReference type="ChEBI" id="CHEBI:43474"/>
        <dbReference type="ChEBI" id="CHEBI:456216"/>
        <dbReference type="EC" id="5.6.2.3"/>
    </reaction>
</comment>
<dbReference type="InterPro" id="IPR051055">
    <property type="entry name" value="PIF1_helicase"/>
</dbReference>
<dbReference type="PANTHER" id="PTHR47642:SF8">
    <property type="entry name" value="ATP-DEPENDENT DNA HELICASE"/>
    <property type="match status" value="1"/>
</dbReference>
<reference evidence="5" key="1">
    <citation type="submission" date="2022-01" db="EMBL/GenBank/DDBJ databases">
        <authorList>
            <person name="Braso-Vives M."/>
        </authorList>
    </citation>
    <scope>NUCLEOTIDE SEQUENCE</scope>
</reference>
<dbReference type="OrthoDB" id="10036850at2759"/>